<evidence type="ECO:0000313" key="1">
    <source>
        <dbReference type="EMBL" id="KAI5660277.1"/>
    </source>
</evidence>
<dbReference type="Proteomes" id="UP001060085">
    <property type="component" value="Linkage Group LG06"/>
</dbReference>
<accession>A0ACC0AIK2</accession>
<keyword evidence="2" id="KW-1185">Reference proteome</keyword>
<comment type="caution">
    <text evidence="1">The sequence shown here is derived from an EMBL/GenBank/DDBJ whole genome shotgun (WGS) entry which is preliminary data.</text>
</comment>
<evidence type="ECO:0000313" key="2">
    <source>
        <dbReference type="Proteomes" id="UP001060085"/>
    </source>
</evidence>
<protein>
    <submittedName>
        <fullName evidence="1">Uncharacterized protein</fullName>
    </submittedName>
</protein>
<organism evidence="1 2">
    <name type="scientific">Catharanthus roseus</name>
    <name type="common">Madagascar periwinkle</name>
    <name type="synonym">Vinca rosea</name>
    <dbReference type="NCBI Taxonomy" id="4058"/>
    <lineage>
        <taxon>Eukaryota</taxon>
        <taxon>Viridiplantae</taxon>
        <taxon>Streptophyta</taxon>
        <taxon>Embryophyta</taxon>
        <taxon>Tracheophyta</taxon>
        <taxon>Spermatophyta</taxon>
        <taxon>Magnoliopsida</taxon>
        <taxon>eudicotyledons</taxon>
        <taxon>Gunneridae</taxon>
        <taxon>Pentapetalae</taxon>
        <taxon>asterids</taxon>
        <taxon>lamiids</taxon>
        <taxon>Gentianales</taxon>
        <taxon>Apocynaceae</taxon>
        <taxon>Rauvolfioideae</taxon>
        <taxon>Vinceae</taxon>
        <taxon>Catharanthinae</taxon>
        <taxon>Catharanthus</taxon>
    </lineage>
</organism>
<proteinExistence type="predicted"/>
<dbReference type="EMBL" id="CM044706">
    <property type="protein sequence ID" value="KAI5660277.1"/>
    <property type="molecule type" value="Genomic_DNA"/>
</dbReference>
<sequence>MPYLQPLKIQKESYAVSSTISCYLNPSGHRKITRLTIFAVSDPSSSSSSSSSKNNSPAAYSKQFLTENSSKSGKSSYGAFFVQKESTYTHDGDVNKTNGKETSKGPITIMAKRFSAKRRPFWRKLLFGSKKFRSIILLNIVTIVYASNILVVKEAETMMDPAAFSAVRFIVSAIPFLPFVFEARHDVETRKSGMELGLWISLGYLIEALGLLTAEAGRASFISLFTVLVVPFLESILGTIVPARTWFGVLMSVIGVAMLECSGSPPNVGDLLNFLSAIFFGIHTLRTEHISRTTKKENFMALLGYEVCVIAVLSTLWYIVGGTCDLIQESESVPWTWPLIWDWMVGFPWIPALYTGVFSTGLCLWAEIAAMRDVSATETAVIYGLEPIWGAGFAWFLLGERWGMMGWIGAALILGGSLTVQIYETFADKSRKNGKIDNTTNLLMLSSNQKQGKKLSGSPVVVISKNQMDIFKK</sequence>
<reference evidence="2" key="1">
    <citation type="journal article" date="2023" name="Nat. Plants">
        <title>Single-cell RNA sequencing provides a high-resolution roadmap for understanding the multicellular compartmentation of specialized metabolism.</title>
        <authorList>
            <person name="Sun S."/>
            <person name="Shen X."/>
            <person name="Li Y."/>
            <person name="Li Y."/>
            <person name="Wang S."/>
            <person name="Li R."/>
            <person name="Zhang H."/>
            <person name="Shen G."/>
            <person name="Guo B."/>
            <person name="Wei J."/>
            <person name="Xu J."/>
            <person name="St-Pierre B."/>
            <person name="Chen S."/>
            <person name="Sun C."/>
        </authorList>
    </citation>
    <scope>NUCLEOTIDE SEQUENCE [LARGE SCALE GENOMIC DNA]</scope>
</reference>
<name>A0ACC0AIK2_CATRO</name>
<gene>
    <name evidence="1" type="ORF">M9H77_29070</name>
</gene>